<protein>
    <submittedName>
        <fullName evidence="2">Uncharacterized protein</fullName>
    </submittedName>
</protein>
<dbReference type="EMBL" id="KB030990">
    <property type="protein sequence ID" value="ELK06966.1"/>
    <property type="molecule type" value="Genomic_DNA"/>
</dbReference>
<name>L5K880_PTEAL</name>
<evidence type="ECO:0000256" key="1">
    <source>
        <dbReference type="SAM" id="MobiDB-lite"/>
    </source>
</evidence>
<feature type="compositionally biased region" description="Polar residues" evidence="1">
    <location>
        <begin position="1039"/>
        <end position="1068"/>
    </location>
</feature>
<feature type="compositionally biased region" description="Basic and acidic residues" evidence="1">
    <location>
        <begin position="327"/>
        <end position="336"/>
    </location>
</feature>
<feature type="region of interest" description="Disordered" evidence="1">
    <location>
        <begin position="179"/>
        <end position="311"/>
    </location>
</feature>
<sequence>MGNLICHFFLSFHRCRRRRCHRAGPVRRRPVIFPVRGDDAPPSRNQPADRIPAGPTPAGPTPAASTSAAPTPAAPTPAAPTLAAPTPVTPTPANCPGFNRKDPVPLPASLYVRQSRSYPISQVTCSPLGVLPLMNWKDPPKKPVLSSSNSTMFGRSRTINISRLRNKFKLLHSLSEQVDNATKPVPSSTILPPCQKEMEVKVQEEPRKATAKNEEDHEETNGQDNGNSPSDNGDLSPTSRPLKTEEVLTPLKCSPEPLDLHPKQPQNSQSENAQEASMSSSSEDQVRQLTSSSSPAGDVLPPSKPDSEAAVLSAPTPCCSLLPETSTKEVLPKDHPPSSSCSVMSGKEVPGKKPLDIPRSSPSLVSASSRPCKRKISMPLVLPLPPVQWGRCELPPPCKLPCLATDKNTVTLKNTKCQGNEMNKTKIKRHFSATQSAPSISQPESVTADSLPLTTRQVCATTTSLADPCTGTPTVSVCPSSLTPNINQETRHTVPHVPVSVHAGLLPAVSSHPASEIPLNAYGGLNYSVITTTAPVSDPTPPRPSNSSFQPPSCEMEPPTPMCVDSPPSISSLTPLPVPSTSTLISTVQATTSMAVFSVTTQPSAILTLQTTSESVVDMDTTPPTQAVNFGSPPDFSTISRPANQVRRRLRKRNSAKLEVSSTSLSASKDSHLMLHRPSGPQTTSQPTSKAHYVQLNRTLISGYPVNTGVFHGNSAVTPTVAGKTSANVSLANDIEAMDTTPPSQAVILHSALISLQNHGTSHEALSSGSTPLAGVSTHLPSKLVSRGIQVSSQHTSRATGVQQPKMPVRILRFPAQAAGITSTAQQATSSMMQSHGSSLQSPDYTFKTTVNTQMAFGGKLRILPTDTSTTARIGVSTTMPNTGNSSSAFATTSPGPVVIMGRAAPRDGGSLAVSMSTPGPTHSQANRALIVGAGLSKAHSTPSISQLSHTTWNLSDCNMAAAAGKTSTTPVPGYPSSISHQSTRNPPVHITHDVVMGGDDSIPTTADSSVHTVHQYTCCLPRRGKPLTLKRTATMMKNQVSGDTSVSTSRRTTLGSPGYTSLSSPMQHPSDAMGRDNNIPIIGGPVIPTFLQHSSGPLGQNMSGALRGNTTLRAMRGRRVTTGHQNTQSPAVRTTCTATRGSTVPSTAGNSHGNPVTQSTSGTPDQSSSATGGSTMHF</sequence>
<feature type="compositionally biased region" description="Basic and acidic residues" evidence="1">
    <location>
        <begin position="196"/>
        <end position="215"/>
    </location>
</feature>
<feature type="compositionally biased region" description="Polar residues" evidence="1">
    <location>
        <begin position="222"/>
        <end position="241"/>
    </location>
</feature>
<organism evidence="2 3">
    <name type="scientific">Pteropus alecto</name>
    <name type="common">Black flying fox</name>
    <dbReference type="NCBI Taxonomy" id="9402"/>
    <lineage>
        <taxon>Eukaryota</taxon>
        <taxon>Metazoa</taxon>
        <taxon>Chordata</taxon>
        <taxon>Craniata</taxon>
        <taxon>Vertebrata</taxon>
        <taxon>Euteleostomi</taxon>
        <taxon>Mammalia</taxon>
        <taxon>Eutheria</taxon>
        <taxon>Laurasiatheria</taxon>
        <taxon>Chiroptera</taxon>
        <taxon>Yinpterochiroptera</taxon>
        <taxon>Pteropodoidea</taxon>
        <taxon>Pteropodidae</taxon>
        <taxon>Pteropodinae</taxon>
        <taxon>Pteropus</taxon>
    </lineage>
</organism>
<feature type="compositionally biased region" description="Polar residues" evidence="1">
    <location>
        <begin position="1123"/>
        <end position="1179"/>
    </location>
</feature>
<dbReference type="AlphaFoldDB" id="L5K880"/>
<accession>L5K880</accession>
<feature type="compositionally biased region" description="Low complexity" evidence="1">
    <location>
        <begin position="61"/>
        <end position="71"/>
    </location>
</feature>
<dbReference type="eggNOG" id="ENOG502RU1K">
    <property type="taxonomic scope" value="Eukaryota"/>
</dbReference>
<feature type="compositionally biased region" description="Polar residues" evidence="1">
    <location>
        <begin position="179"/>
        <end position="190"/>
    </location>
</feature>
<evidence type="ECO:0000313" key="2">
    <source>
        <dbReference type="EMBL" id="ELK06966.1"/>
    </source>
</evidence>
<dbReference type="STRING" id="9402.L5K880"/>
<feature type="compositionally biased region" description="Polar residues" evidence="1">
    <location>
        <begin position="264"/>
        <end position="295"/>
    </location>
</feature>
<feature type="compositionally biased region" description="Low complexity" evidence="1">
    <location>
        <begin position="358"/>
        <end position="369"/>
    </location>
</feature>
<keyword evidence="3" id="KW-1185">Reference proteome</keyword>
<feature type="region of interest" description="Disordered" evidence="1">
    <location>
        <begin position="533"/>
        <end position="557"/>
    </location>
</feature>
<feature type="region of interest" description="Disordered" evidence="1">
    <location>
        <begin position="1120"/>
        <end position="1179"/>
    </location>
</feature>
<dbReference type="InParanoid" id="L5K880"/>
<feature type="region of interest" description="Disordered" evidence="1">
    <location>
        <begin position="327"/>
        <end position="369"/>
    </location>
</feature>
<dbReference type="Proteomes" id="UP000010552">
    <property type="component" value="Unassembled WGS sequence"/>
</dbReference>
<gene>
    <name evidence="2" type="ORF">PAL_GLEAN10000191</name>
</gene>
<feature type="region of interest" description="Disordered" evidence="1">
    <location>
        <begin position="1039"/>
        <end position="1070"/>
    </location>
</feature>
<reference evidence="3" key="1">
    <citation type="journal article" date="2013" name="Science">
        <title>Comparative analysis of bat genomes provides insight into the evolution of flight and immunity.</title>
        <authorList>
            <person name="Zhang G."/>
            <person name="Cowled C."/>
            <person name="Shi Z."/>
            <person name="Huang Z."/>
            <person name="Bishop-Lilly K.A."/>
            <person name="Fang X."/>
            <person name="Wynne J.W."/>
            <person name="Xiong Z."/>
            <person name="Baker M.L."/>
            <person name="Zhao W."/>
            <person name="Tachedjian M."/>
            <person name="Zhu Y."/>
            <person name="Zhou P."/>
            <person name="Jiang X."/>
            <person name="Ng J."/>
            <person name="Yang L."/>
            <person name="Wu L."/>
            <person name="Xiao J."/>
            <person name="Feng Y."/>
            <person name="Chen Y."/>
            <person name="Sun X."/>
            <person name="Zhang Y."/>
            <person name="Marsh G.A."/>
            <person name="Crameri G."/>
            <person name="Broder C.C."/>
            <person name="Frey K.G."/>
            <person name="Wang L.F."/>
            <person name="Wang J."/>
        </authorList>
    </citation>
    <scope>NUCLEOTIDE SEQUENCE [LARGE SCALE GENOMIC DNA]</scope>
</reference>
<feature type="region of interest" description="Disordered" evidence="1">
    <location>
        <begin position="31"/>
        <end position="100"/>
    </location>
</feature>
<feature type="region of interest" description="Disordered" evidence="1">
    <location>
        <begin position="651"/>
        <end position="688"/>
    </location>
</feature>
<proteinExistence type="predicted"/>
<evidence type="ECO:0000313" key="3">
    <source>
        <dbReference type="Proteomes" id="UP000010552"/>
    </source>
</evidence>